<dbReference type="AlphaFoldDB" id="A0A2A6EFE8"/>
<reference evidence="1 2" key="1">
    <citation type="submission" date="2017-09" db="EMBL/GenBank/DDBJ databases">
        <title>Phase variable restriction modification systems are present in the genome sequences of periodontal pathogens Prevotella intermedia, Tannerella forsythia and Porphyromonas gingivalis.</title>
        <authorList>
            <person name="Haigh R.D."/>
            <person name="Crawford L."/>
            <person name="Ralph J."/>
            <person name="Wanford J."/>
            <person name="Vartoukian S.R."/>
            <person name="Hijazib K."/>
            <person name="Wade W."/>
            <person name="Oggioni M.R."/>
        </authorList>
    </citation>
    <scope>NUCLEOTIDE SEQUENCE [LARGE SCALE GENOMIC DNA]</scope>
    <source>
        <strain evidence="1 2">WW2834</strain>
    </source>
</reference>
<evidence type="ECO:0000313" key="2">
    <source>
        <dbReference type="Proteomes" id="UP000219058"/>
    </source>
</evidence>
<proteinExistence type="predicted"/>
<evidence type="ECO:0000313" key="1">
    <source>
        <dbReference type="EMBL" id="PDP60190.1"/>
    </source>
</evidence>
<dbReference type="Proteomes" id="UP000219058">
    <property type="component" value="Unassembled WGS sequence"/>
</dbReference>
<organism evidence="1 2">
    <name type="scientific">Prevotella intermedia</name>
    <dbReference type="NCBI Taxonomy" id="28131"/>
    <lineage>
        <taxon>Bacteria</taxon>
        <taxon>Pseudomonadati</taxon>
        <taxon>Bacteroidota</taxon>
        <taxon>Bacteroidia</taxon>
        <taxon>Bacteroidales</taxon>
        <taxon>Prevotellaceae</taxon>
        <taxon>Prevotella</taxon>
    </lineage>
</organism>
<comment type="caution">
    <text evidence="1">The sequence shown here is derived from an EMBL/GenBank/DDBJ whole genome shotgun (WGS) entry which is preliminary data.</text>
</comment>
<sequence>MGEFAKRWITVGNCALRPKSLSMPYSCRAYLYTAVLPCKVGRDEYDRTDIEDDSTDLKKKNPTVEILLSIRRT</sequence>
<gene>
    <name evidence="1" type="ORF">CLI71_06615</name>
</gene>
<accession>A0A2A6EFE8</accession>
<name>A0A2A6EFE8_PREIN</name>
<dbReference type="EMBL" id="NSLY01000015">
    <property type="protein sequence ID" value="PDP60190.1"/>
    <property type="molecule type" value="Genomic_DNA"/>
</dbReference>
<protein>
    <submittedName>
        <fullName evidence="1">Uncharacterized protein</fullName>
    </submittedName>
</protein>